<dbReference type="Gene3D" id="3.10.590.10">
    <property type="entry name" value="ph1033 like domains"/>
    <property type="match status" value="1"/>
</dbReference>
<feature type="region of interest" description="Disordered" evidence="1">
    <location>
        <begin position="469"/>
        <end position="591"/>
    </location>
</feature>
<dbReference type="EMBL" id="CAWYQH010000098">
    <property type="protein sequence ID" value="CAK8684739.1"/>
    <property type="molecule type" value="Genomic_DNA"/>
</dbReference>
<feature type="compositionally biased region" description="Low complexity" evidence="1">
    <location>
        <begin position="644"/>
        <end position="670"/>
    </location>
</feature>
<feature type="compositionally biased region" description="Basic and acidic residues" evidence="1">
    <location>
        <begin position="184"/>
        <end position="193"/>
    </location>
</feature>
<feature type="domain" description="YTH" evidence="2">
    <location>
        <begin position="317"/>
        <end position="454"/>
    </location>
</feature>
<gene>
    <name evidence="3" type="ORF">CVLEPA_LOCUS15860</name>
</gene>
<name>A0ABP0G1Q3_CLALP</name>
<comment type="caution">
    <text evidence="3">The sequence shown here is derived from an EMBL/GenBank/DDBJ whole genome shotgun (WGS) entry which is preliminary data.</text>
</comment>
<evidence type="ECO:0000259" key="2">
    <source>
        <dbReference type="PROSITE" id="PS50882"/>
    </source>
</evidence>
<evidence type="ECO:0000256" key="1">
    <source>
        <dbReference type="SAM" id="MobiDB-lite"/>
    </source>
</evidence>
<feature type="compositionally biased region" description="Polar residues" evidence="1">
    <location>
        <begin position="200"/>
        <end position="211"/>
    </location>
</feature>
<organism evidence="3 4">
    <name type="scientific">Clavelina lepadiformis</name>
    <name type="common">Light-bulb sea squirt</name>
    <name type="synonym">Ascidia lepadiformis</name>
    <dbReference type="NCBI Taxonomy" id="159417"/>
    <lineage>
        <taxon>Eukaryota</taxon>
        <taxon>Metazoa</taxon>
        <taxon>Chordata</taxon>
        <taxon>Tunicata</taxon>
        <taxon>Ascidiacea</taxon>
        <taxon>Aplousobranchia</taxon>
        <taxon>Clavelinidae</taxon>
        <taxon>Clavelina</taxon>
    </lineage>
</organism>
<dbReference type="PANTHER" id="PTHR12357:SF3">
    <property type="entry name" value="YTH DOMAIN-CONTAINING PROTEIN 1"/>
    <property type="match status" value="1"/>
</dbReference>
<dbReference type="PROSITE" id="PS50882">
    <property type="entry name" value="YTH"/>
    <property type="match status" value="1"/>
</dbReference>
<evidence type="ECO:0000313" key="4">
    <source>
        <dbReference type="Proteomes" id="UP001642483"/>
    </source>
</evidence>
<feature type="region of interest" description="Disordered" evidence="1">
    <location>
        <begin position="254"/>
        <end position="283"/>
    </location>
</feature>
<proteinExistence type="predicted"/>
<dbReference type="InterPro" id="IPR007275">
    <property type="entry name" value="YTH_domain"/>
</dbReference>
<dbReference type="PANTHER" id="PTHR12357">
    <property type="entry name" value="YTH YT521-B HOMOLOGY DOMAIN-CONTAINING"/>
    <property type="match status" value="1"/>
</dbReference>
<feature type="compositionally biased region" description="Low complexity" evidence="1">
    <location>
        <begin position="694"/>
        <end position="707"/>
    </location>
</feature>
<feature type="compositionally biased region" description="Acidic residues" evidence="1">
    <location>
        <begin position="98"/>
        <end position="135"/>
    </location>
</feature>
<accession>A0ABP0G1Q3</accession>
<keyword evidence="4" id="KW-1185">Reference proteome</keyword>
<feature type="compositionally biased region" description="Basic and acidic residues" evidence="1">
    <location>
        <begin position="724"/>
        <end position="734"/>
    </location>
</feature>
<feature type="compositionally biased region" description="Basic and acidic residues" evidence="1">
    <location>
        <begin position="540"/>
        <end position="557"/>
    </location>
</feature>
<dbReference type="Pfam" id="PF04146">
    <property type="entry name" value="YTH"/>
    <property type="match status" value="1"/>
</dbReference>
<feature type="region of interest" description="Disordered" evidence="1">
    <location>
        <begin position="607"/>
        <end position="670"/>
    </location>
</feature>
<dbReference type="CDD" id="cd21134">
    <property type="entry name" value="YTH"/>
    <property type="match status" value="1"/>
</dbReference>
<feature type="region of interest" description="Disordered" evidence="1">
    <location>
        <begin position="1"/>
        <end position="43"/>
    </location>
</feature>
<reference evidence="3 4" key="1">
    <citation type="submission" date="2024-02" db="EMBL/GenBank/DDBJ databases">
        <authorList>
            <person name="Daric V."/>
            <person name="Darras S."/>
        </authorList>
    </citation>
    <scope>NUCLEOTIDE SEQUENCE [LARGE SCALE GENOMIC DNA]</scope>
</reference>
<sequence>MPRRRTKRQSTTSQAAPKRKSKRLSRDSPDLEDDFVLGEQQAPEIETIEEKDSEVILNEEELLEDKREVFLESLLQENKEPIVEDVELKGMENAYCSEEPEVDYQEDEEKFDQPGEEYENDVLEKDDIDQQEENLENNLLGNEHEEEEEEGQLQDDEYDGGENVQETIDEQEYEEGFEENGEIPESRDGTPEVDKEDFEFNNSMDAEQPQSAEEFDARSEQSLDEGSEYFYEQENEELAGEESTRRVRAISPIIFDRTDTTTDDEEGEEEAGDDEISPPGESDVVIPKKEIILPPVEIRAERRERHAKMLKYLFREAHFYLIKSNNYENVSLAKAKGVWSTPPSNEAKINRSFREARNVILIFSIKESGAFQGFARVASKAKHDLSPVHWVLPPGLTAHALGGVFKLDWLCRRELSFAKTSDIYNPFNGNKQVKIGRDGQEVEPNAGKMLCLEFPHDDKINLEAVIQHVRKQQKASGGPPKYRPPQPVEDRKPGPPRNRRPVQKFPSNVEPYRKNSQPRPRERPTFSSRGNLPTKTFRNSRAERPRAEYSSSRRDARPVSNGGYYHSDSYQHGNSSMPPPRPAPNVYPSDPYTPYNQYAHYPVYQDAYPPIQTPNQPSSTIVSADKYGSDKYDKYDKYNKYDKYSSSSGRVSSRITGSSGSSRSYDSGSFSKRIYDSRSHAAACDDFVRRVASGRSSVSSSVSSSRSNRIPNDSYSRPGHRSSRGSDRGREGSRYSRHSSRR</sequence>
<feature type="compositionally biased region" description="Acidic residues" evidence="1">
    <location>
        <begin position="144"/>
        <end position="160"/>
    </location>
</feature>
<feature type="compositionally biased region" description="Polar residues" evidence="1">
    <location>
        <begin position="613"/>
        <end position="622"/>
    </location>
</feature>
<feature type="compositionally biased region" description="Polar residues" evidence="1">
    <location>
        <begin position="525"/>
        <end position="539"/>
    </location>
</feature>
<evidence type="ECO:0000313" key="3">
    <source>
        <dbReference type="EMBL" id="CAK8684739.1"/>
    </source>
</evidence>
<feature type="region of interest" description="Disordered" evidence="1">
    <location>
        <begin position="694"/>
        <end position="742"/>
    </location>
</feature>
<feature type="region of interest" description="Disordered" evidence="1">
    <location>
        <begin position="96"/>
        <end position="225"/>
    </location>
</feature>
<feature type="compositionally biased region" description="Acidic residues" evidence="1">
    <location>
        <begin position="167"/>
        <end position="182"/>
    </location>
</feature>
<protein>
    <recommendedName>
        <fullName evidence="2">YTH domain-containing protein</fullName>
    </recommendedName>
</protein>
<feature type="compositionally biased region" description="Basic and acidic residues" evidence="1">
    <location>
        <begin position="627"/>
        <end position="643"/>
    </location>
</feature>
<feature type="compositionally biased region" description="Acidic residues" evidence="1">
    <location>
        <begin position="261"/>
        <end position="276"/>
    </location>
</feature>
<dbReference type="InterPro" id="IPR045168">
    <property type="entry name" value="YTH_prot"/>
</dbReference>
<dbReference type="Proteomes" id="UP001642483">
    <property type="component" value="Unassembled WGS sequence"/>
</dbReference>